<accession>A0A9P5SQX2</accession>
<proteinExistence type="predicted"/>
<dbReference type="Proteomes" id="UP000696485">
    <property type="component" value="Unassembled WGS sequence"/>
</dbReference>
<feature type="transmembrane region" description="Helical" evidence="1">
    <location>
        <begin position="15"/>
        <end position="37"/>
    </location>
</feature>
<evidence type="ECO:0000313" key="3">
    <source>
        <dbReference type="Proteomes" id="UP000696485"/>
    </source>
</evidence>
<gene>
    <name evidence="2" type="ORF">BG006_009214</name>
</gene>
<organism evidence="2 3">
    <name type="scientific">Podila minutissima</name>
    <dbReference type="NCBI Taxonomy" id="64525"/>
    <lineage>
        <taxon>Eukaryota</taxon>
        <taxon>Fungi</taxon>
        <taxon>Fungi incertae sedis</taxon>
        <taxon>Mucoromycota</taxon>
        <taxon>Mortierellomycotina</taxon>
        <taxon>Mortierellomycetes</taxon>
        <taxon>Mortierellales</taxon>
        <taxon>Mortierellaceae</taxon>
        <taxon>Podila</taxon>
    </lineage>
</organism>
<keyword evidence="1" id="KW-0812">Transmembrane</keyword>
<keyword evidence="3" id="KW-1185">Reference proteome</keyword>
<evidence type="ECO:0000256" key="1">
    <source>
        <dbReference type="SAM" id="Phobius"/>
    </source>
</evidence>
<comment type="caution">
    <text evidence="2">The sequence shown here is derived from an EMBL/GenBank/DDBJ whole genome shotgun (WGS) entry which is preliminary data.</text>
</comment>
<dbReference type="AlphaFoldDB" id="A0A9P5SQX2"/>
<keyword evidence="1" id="KW-0472">Membrane</keyword>
<name>A0A9P5SQX2_9FUNG</name>
<sequence length="83" mass="8731">MPPSFIDRIVNGENVLSFFKTATIASMGIAAGSALSYNAMIMPALRKFSASRAVSVWVETAHGAMSIQVSAVAISVLSGSYIY</sequence>
<evidence type="ECO:0000313" key="2">
    <source>
        <dbReference type="EMBL" id="KAF9336258.1"/>
    </source>
</evidence>
<reference evidence="2" key="1">
    <citation type="journal article" date="2020" name="Fungal Divers.">
        <title>Resolving the Mortierellaceae phylogeny through synthesis of multi-gene phylogenetics and phylogenomics.</title>
        <authorList>
            <person name="Vandepol N."/>
            <person name="Liber J."/>
            <person name="Desiro A."/>
            <person name="Na H."/>
            <person name="Kennedy M."/>
            <person name="Barry K."/>
            <person name="Grigoriev I.V."/>
            <person name="Miller A.N."/>
            <person name="O'Donnell K."/>
            <person name="Stajich J.E."/>
            <person name="Bonito G."/>
        </authorList>
    </citation>
    <scope>NUCLEOTIDE SEQUENCE</scope>
    <source>
        <strain evidence="2">NVP1</strain>
    </source>
</reference>
<protein>
    <submittedName>
        <fullName evidence="2">Uncharacterized protein</fullName>
    </submittedName>
</protein>
<dbReference type="EMBL" id="JAAAUY010000066">
    <property type="protein sequence ID" value="KAF9336258.1"/>
    <property type="molecule type" value="Genomic_DNA"/>
</dbReference>
<keyword evidence="1" id="KW-1133">Transmembrane helix</keyword>